<sequence>MLNYKNIGSICELDSLSKSGSDIYLLIGSHFMDKIDIFSNITTDFLIGVKWIFFYAEKASQLEDIFDSFIERHDLLDIVTLSYGIDEKTELVNLFLSKITPTTMGVSILDEKNAAENELLHEILKGVNNKNGDKI</sequence>
<dbReference type="STRING" id="824.CGRAC_2174"/>
<organism evidence="1 2">
    <name type="scientific">Campylobacter gracilis RM3268</name>
    <dbReference type="NCBI Taxonomy" id="553220"/>
    <lineage>
        <taxon>Bacteria</taxon>
        <taxon>Pseudomonadati</taxon>
        <taxon>Campylobacterota</taxon>
        <taxon>Epsilonproteobacteria</taxon>
        <taxon>Campylobacterales</taxon>
        <taxon>Campylobacteraceae</taxon>
        <taxon>Campylobacter</taxon>
    </lineage>
</organism>
<reference evidence="1 2" key="1">
    <citation type="submission" date="2009-07" db="EMBL/GenBank/DDBJ databases">
        <authorList>
            <person name="Madupu R."/>
            <person name="Sebastian Y."/>
            <person name="Durkin A.S."/>
            <person name="Torralba M."/>
            <person name="Methe B."/>
            <person name="Sutton G.G."/>
            <person name="Strausberg R.L."/>
            <person name="Nelson K.E."/>
        </authorList>
    </citation>
    <scope>NUCLEOTIDE SEQUENCE [LARGE SCALE GENOMIC DNA]</scope>
    <source>
        <strain evidence="1 2">RM3268</strain>
    </source>
</reference>
<protein>
    <submittedName>
        <fullName evidence="1">Uncharacterized protein</fullName>
    </submittedName>
</protein>
<accession>C8PKN3</accession>
<gene>
    <name evidence="1" type="ORF">CAMGR0001_0255</name>
</gene>
<dbReference type="Proteomes" id="UP000005709">
    <property type="component" value="Unassembled WGS sequence"/>
</dbReference>
<dbReference type="RefSeq" id="WP_005872901.1">
    <property type="nucleotide sequence ID" value="NZ_ACYG01000030.1"/>
</dbReference>
<dbReference type="AlphaFoldDB" id="C8PKN3"/>
<dbReference type="EMBL" id="ACYG01000030">
    <property type="protein sequence ID" value="EEV16642.1"/>
    <property type="molecule type" value="Genomic_DNA"/>
</dbReference>
<comment type="caution">
    <text evidence="1">The sequence shown here is derived from an EMBL/GenBank/DDBJ whole genome shotgun (WGS) entry which is preliminary data.</text>
</comment>
<evidence type="ECO:0000313" key="2">
    <source>
        <dbReference type="Proteomes" id="UP000005709"/>
    </source>
</evidence>
<keyword evidence="2" id="KW-1185">Reference proteome</keyword>
<proteinExistence type="predicted"/>
<evidence type="ECO:0000313" key="1">
    <source>
        <dbReference type="EMBL" id="EEV16642.1"/>
    </source>
</evidence>
<name>C8PKN3_9BACT</name>